<dbReference type="EMBL" id="GBHO01004386">
    <property type="protein sequence ID" value="JAG39218.1"/>
    <property type="molecule type" value="Transcribed_RNA"/>
</dbReference>
<gene>
    <name evidence="1" type="primary">ERD2</name>
    <name evidence="1" type="ORF">CM83_102812</name>
</gene>
<dbReference type="InterPro" id="IPR043502">
    <property type="entry name" value="DNA/RNA_pol_sf"/>
</dbReference>
<reference evidence="1" key="1">
    <citation type="journal article" date="2014" name="PLoS ONE">
        <title>Transcriptome-Based Identification of ABC Transporters in the Western Tarnished Plant Bug Lygus hesperus.</title>
        <authorList>
            <person name="Hull J.J."/>
            <person name="Chaney K."/>
            <person name="Geib S.M."/>
            <person name="Fabrick J.A."/>
            <person name="Brent C.S."/>
            <person name="Walsh D."/>
            <person name="Lavine L.C."/>
        </authorList>
    </citation>
    <scope>NUCLEOTIDE SEQUENCE</scope>
</reference>
<dbReference type="PANTHER" id="PTHR47331">
    <property type="entry name" value="PHD-TYPE DOMAIN-CONTAINING PROTEIN"/>
    <property type="match status" value="1"/>
</dbReference>
<accession>A0A0A9Z784</accession>
<evidence type="ECO:0000313" key="1">
    <source>
        <dbReference type="EMBL" id="JAG39218.1"/>
    </source>
</evidence>
<protein>
    <submittedName>
        <fullName evidence="1">ER lumen protein retaining receptor</fullName>
    </submittedName>
</protein>
<dbReference type="AlphaFoldDB" id="A0A0A9Z784"/>
<proteinExistence type="predicted"/>
<organism evidence="1">
    <name type="scientific">Lygus hesperus</name>
    <name type="common">Western plant bug</name>
    <dbReference type="NCBI Taxonomy" id="30085"/>
    <lineage>
        <taxon>Eukaryota</taxon>
        <taxon>Metazoa</taxon>
        <taxon>Ecdysozoa</taxon>
        <taxon>Arthropoda</taxon>
        <taxon>Hexapoda</taxon>
        <taxon>Insecta</taxon>
        <taxon>Pterygota</taxon>
        <taxon>Neoptera</taxon>
        <taxon>Paraneoptera</taxon>
        <taxon>Hemiptera</taxon>
        <taxon>Heteroptera</taxon>
        <taxon>Panheteroptera</taxon>
        <taxon>Cimicomorpha</taxon>
        <taxon>Miridae</taxon>
        <taxon>Mirini</taxon>
        <taxon>Lygus</taxon>
    </lineage>
</organism>
<feature type="non-terminal residue" evidence="1">
    <location>
        <position position="1"/>
    </location>
</feature>
<feature type="non-terminal residue" evidence="1">
    <location>
        <position position="294"/>
    </location>
</feature>
<keyword evidence="1" id="KW-0675">Receptor</keyword>
<sequence length="294" mass="33621">VVNHIARAPSAHLQPLPPDRTVGKKLADPQYFQPRDVDLLLGAEWFGHVMLGRPIRGPPGTPSLMESIWGHCLIGRHGKADAAITNVYLAHSEDTGDILRRFWEIEEPPPAKIARPEDVFCEEHYSSTVSRQVDGRYVVALPFLPEHPPLGDSRQAALRRFLSMERRLYQNPALRCHYLDFMKDYIDQGHMKIVDGPSSVSTPYYIPHHAIFRSDASGDIKKFRVVFDSSMKTVGGLSLNQILFKGPKLQADIVDILVRFRLFSVVIISDIRQMYRNIMVRTEDQDFQRILWRP</sequence>
<dbReference type="PANTHER" id="PTHR47331:SF1">
    <property type="entry name" value="GAG-LIKE PROTEIN"/>
    <property type="match status" value="1"/>
</dbReference>
<name>A0A0A9Z784_LYGHE</name>
<dbReference type="GO" id="GO:0071897">
    <property type="term" value="P:DNA biosynthetic process"/>
    <property type="evidence" value="ECO:0007669"/>
    <property type="project" value="UniProtKB-ARBA"/>
</dbReference>
<dbReference type="SUPFAM" id="SSF56672">
    <property type="entry name" value="DNA/RNA polymerases"/>
    <property type="match status" value="1"/>
</dbReference>
<reference evidence="1" key="2">
    <citation type="submission" date="2014-07" db="EMBL/GenBank/DDBJ databases">
        <authorList>
            <person name="Hull J."/>
        </authorList>
    </citation>
    <scope>NUCLEOTIDE SEQUENCE</scope>
</reference>